<proteinExistence type="predicted"/>
<dbReference type="EMBL" id="JGZU01000017">
    <property type="protein sequence ID" value="KFJ04940.1"/>
    <property type="molecule type" value="Genomic_DNA"/>
</dbReference>
<protein>
    <submittedName>
        <fullName evidence="1">Uncharacterized protein</fullName>
    </submittedName>
</protein>
<evidence type="ECO:0000313" key="2">
    <source>
        <dbReference type="Proteomes" id="UP000029080"/>
    </source>
</evidence>
<dbReference type="Proteomes" id="UP000029080">
    <property type="component" value="Unassembled WGS sequence"/>
</dbReference>
<sequence length="130" mass="14456">MPLLLACNKGLRSTIGKLRHNSADSCGNRCKGCSHHDSVSKFFISSAAASAVEPLIPNCLQEFSCHHGCDCGNRKLNKLIDHGIWVLFPFFTHRIHLFIDIVQPCHCAIRRRGFAACLDIGFVTHKHQCS</sequence>
<comment type="caution">
    <text evidence="1">The sequence shown here is derived from an EMBL/GenBank/DDBJ whole genome shotgun (WGS) entry which is preliminary data.</text>
</comment>
<dbReference type="AlphaFoldDB" id="A0A087EAY9"/>
<keyword evidence="2" id="KW-1185">Reference proteome</keyword>
<organism evidence="1 2">
    <name type="scientific">Bifidobacterium tsurumiense</name>
    <dbReference type="NCBI Taxonomy" id="356829"/>
    <lineage>
        <taxon>Bacteria</taxon>
        <taxon>Bacillati</taxon>
        <taxon>Actinomycetota</taxon>
        <taxon>Actinomycetes</taxon>
        <taxon>Bifidobacteriales</taxon>
        <taxon>Bifidobacteriaceae</taxon>
        <taxon>Bifidobacterium</taxon>
    </lineage>
</organism>
<accession>A0A087EAY9</accession>
<reference evidence="1 2" key="1">
    <citation type="submission" date="2014-03" db="EMBL/GenBank/DDBJ databases">
        <title>Genomics of Bifidobacteria.</title>
        <authorList>
            <person name="Ventura M."/>
            <person name="Milani C."/>
            <person name="Lugli G.A."/>
        </authorList>
    </citation>
    <scope>NUCLEOTIDE SEQUENCE [LARGE SCALE GENOMIC DNA]</scope>
    <source>
        <strain evidence="1 2">JCM 13495</strain>
    </source>
</reference>
<name>A0A087EAY9_9BIFI</name>
<gene>
    <name evidence="1" type="ORF">BITS_1460</name>
</gene>
<evidence type="ECO:0000313" key="1">
    <source>
        <dbReference type="EMBL" id="KFJ04940.1"/>
    </source>
</evidence>
<dbReference type="STRING" id="356829.BITS_1460"/>